<keyword evidence="4" id="KW-0150">Chloroplast</keyword>
<reference evidence="22" key="1">
    <citation type="journal article" date="2021" name="J. Appl. Phycol.">
        <title>Mitochondrial genome of the harmful algal bloom species Odontella regia (Mediophyceae, Bacillariophyta).</title>
        <authorList>
            <person name="Wang Y."/>
            <person name="Chen Y."/>
            <person name="Wang J."/>
            <person name="Liu F."/>
            <person name="Chen N."/>
        </authorList>
    </citation>
    <scope>NUCLEOTIDE SEQUENCE</scope>
</reference>
<dbReference type="InterPro" id="IPR016174">
    <property type="entry name" value="Di-haem_cyt_TM"/>
</dbReference>
<evidence type="ECO:0000256" key="15">
    <source>
        <dbReference type="ARBA" id="ARBA00023128"/>
    </source>
</evidence>
<dbReference type="InterPro" id="IPR005797">
    <property type="entry name" value="Cyt_b/b6_N"/>
</dbReference>
<evidence type="ECO:0000256" key="8">
    <source>
        <dbReference type="ARBA" id="ARBA00022692"/>
    </source>
</evidence>
<dbReference type="PROSITE" id="PS51002">
    <property type="entry name" value="CYTB_NTER"/>
    <property type="match status" value="1"/>
</dbReference>
<evidence type="ECO:0000256" key="14">
    <source>
        <dbReference type="ARBA" id="ARBA00023078"/>
    </source>
</evidence>
<feature type="transmembrane region" description="Helical" evidence="19">
    <location>
        <begin position="325"/>
        <end position="345"/>
    </location>
</feature>
<evidence type="ECO:0000256" key="10">
    <source>
        <dbReference type="ARBA" id="ARBA00022792"/>
    </source>
</evidence>
<keyword evidence="3 19" id="KW-0813">Transport</keyword>
<dbReference type="CDD" id="cd00290">
    <property type="entry name" value="cytochrome_b_C"/>
    <property type="match status" value="1"/>
</dbReference>
<feature type="transmembrane region" description="Helical" evidence="19">
    <location>
        <begin position="64"/>
        <end position="91"/>
    </location>
</feature>
<feature type="transmembrane region" description="Helical" evidence="19">
    <location>
        <begin position="147"/>
        <end position="170"/>
    </location>
</feature>
<keyword evidence="9 18" id="KW-0479">Metal-binding</keyword>
<protein>
    <recommendedName>
        <fullName evidence="2 19">Cytochrome b</fullName>
    </recommendedName>
</protein>
<dbReference type="GO" id="GO:0005743">
    <property type="term" value="C:mitochondrial inner membrane"/>
    <property type="evidence" value="ECO:0007669"/>
    <property type="project" value="UniProtKB-SubCell"/>
</dbReference>
<evidence type="ECO:0000256" key="7">
    <source>
        <dbReference type="ARBA" id="ARBA00022660"/>
    </source>
</evidence>
<evidence type="ECO:0000256" key="6">
    <source>
        <dbReference type="ARBA" id="ARBA00022640"/>
    </source>
</evidence>
<keyword evidence="8 19" id="KW-0812">Transmembrane</keyword>
<evidence type="ECO:0000256" key="18">
    <source>
        <dbReference type="PIRSR" id="PIRSR038885-2"/>
    </source>
</evidence>
<dbReference type="PANTHER" id="PTHR19271:SF16">
    <property type="entry name" value="CYTOCHROME B"/>
    <property type="match status" value="1"/>
</dbReference>
<dbReference type="GO" id="GO:0046872">
    <property type="term" value="F:metal ion binding"/>
    <property type="evidence" value="ECO:0007669"/>
    <property type="project" value="UniProtKB-UniRule"/>
</dbReference>
<organism evidence="22">
    <name type="scientific">Trieres regia</name>
    <dbReference type="NCBI Taxonomy" id="1335017"/>
    <lineage>
        <taxon>Eukaryota</taxon>
        <taxon>Sar</taxon>
        <taxon>Stramenopiles</taxon>
        <taxon>Ochrophyta</taxon>
        <taxon>Bacillariophyta</taxon>
        <taxon>Mediophyceae</taxon>
        <taxon>Biddulphiophycidae</taxon>
        <taxon>Eupodiscales</taxon>
        <taxon>Parodontellaceae</taxon>
        <taxon>Trieres</taxon>
    </lineage>
</organism>
<dbReference type="GO" id="GO:0008121">
    <property type="term" value="F:quinol-cytochrome-c reductase activity"/>
    <property type="evidence" value="ECO:0007669"/>
    <property type="project" value="InterPro"/>
</dbReference>
<name>A0A7T4WR44_9STRA</name>
<feature type="binding site" description="axial binding residue" evidence="18">
    <location>
        <position position="132"/>
    </location>
    <ligand>
        <name>heme b</name>
        <dbReference type="ChEBI" id="CHEBI:60344"/>
        <label>b566</label>
    </ligand>
    <ligandPart>
        <name>Fe</name>
        <dbReference type="ChEBI" id="CHEBI:18248"/>
    </ligandPart>
</feature>
<comment type="cofactor">
    <cofactor evidence="18">
        <name>heme</name>
        <dbReference type="ChEBI" id="CHEBI:30413"/>
    </cofactor>
    <text evidence="18">Binds 2 heme groups non-covalently.</text>
</comment>
<keyword evidence="10" id="KW-0999">Mitochondrion inner membrane</keyword>
<evidence type="ECO:0000256" key="2">
    <source>
        <dbReference type="ARBA" id="ARBA00013531"/>
    </source>
</evidence>
<evidence type="ECO:0000256" key="17">
    <source>
        <dbReference type="PIRSR" id="PIRSR038885-1"/>
    </source>
</evidence>
<dbReference type="GO" id="GO:0016491">
    <property type="term" value="F:oxidoreductase activity"/>
    <property type="evidence" value="ECO:0007669"/>
    <property type="project" value="UniProtKB-UniRule"/>
</dbReference>
<dbReference type="SUPFAM" id="SSF81342">
    <property type="entry name" value="Transmembrane di-heme cytochromes"/>
    <property type="match status" value="1"/>
</dbReference>
<keyword evidence="16 19" id="KW-0472">Membrane</keyword>
<keyword evidence="6" id="KW-0934">Plastid</keyword>
<keyword evidence="14" id="KW-0793">Thylakoid</keyword>
<feature type="domain" description="Cytochrome b/b6 C-terminal region profile" evidence="21">
    <location>
        <begin position="247"/>
        <end position="417"/>
    </location>
</feature>
<keyword evidence="12 19" id="KW-1133">Transmembrane helix</keyword>
<evidence type="ECO:0000256" key="1">
    <source>
        <dbReference type="ARBA" id="ARBA00004448"/>
    </source>
</evidence>
<evidence type="ECO:0000256" key="16">
    <source>
        <dbReference type="ARBA" id="ARBA00023136"/>
    </source>
</evidence>
<dbReference type="GO" id="GO:0006122">
    <property type="term" value="P:mitochondrial electron transport, ubiquinol to cytochrome c"/>
    <property type="evidence" value="ECO:0007669"/>
    <property type="project" value="TreeGrafter"/>
</dbReference>
<dbReference type="Pfam" id="PF00032">
    <property type="entry name" value="Cytochrom_B_C"/>
    <property type="match status" value="1"/>
</dbReference>
<evidence type="ECO:0000256" key="11">
    <source>
        <dbReference type="ARBA" id="ARBA00022982"/>
    </source>
</evidence>
<evidence type="ECO:0000259" key="21">
    <source>
        <dbReference type="PROSITE" id="PS51003"/>
    </source>
</evidence>
<dbReference type="InterPro" id="IPR036150">
    <property type="entry name" value="Cyt_b/b6_C_sf"/>
</dbReference>
<dbReference type="EMBL" id="MW018491">
    <property type="protein sequence ID" value="QQD79304.1"/>
    <property type="molecule type" value="Genomic_DNA"/>
</dbReference>
<keyword evidence="11 19" id="KW-0249">Electron transport</keyword>
<dbReference type="Pfam" id="PF00033">
    <property type="entry name" value="Cytochrome_B"/>
    <property type="match status" value="1"/>
</dbReference>
<comment type="similarity">
    <text evidence="19">Belongs to the cytochrome b family.</text>
</comment>
<keyword evidence="7 19" id="KW-0679">Respiratory chain</keyword>
<feature type="transmembrane region" description="Helical" evidence="19">
    <location>
        <begin position="357"/>
        <end position="377"/>
    </location>
</feature>
<evidence type="ECO:0000256" key="13">
    <source>
        <dbReference type="ARBA" id="ARBA00023004"/>
    </source>
</evidence>
<dbReference type="AlphaFoldDB" id="A0A7T4WR44"/>
<evidence type="ECO:0000259" key="20">
    <source>
        <dbReference type="PROSITE" id="PS51002"/>
    </source>
</evidence>
<accession>A0A7T4WR44</accession>
<proteinExistence type="inferred from homology"/>
<evidence type="ECO:0000313" key="22">
    <source>
        <dbReference type="EMBL" id="QQD79304.1"/>
    </source>
</evidence>
<dbReference type="SUPFAM" id="SSF81648">
    <property type="entry name" value="a domain/subunit of cytochrome bc1 complex (Ubiquinol-cytochrome c reductase)"/>
    <property type="match status" value="1"/>
</dbReference>
<feature type="transmembrane region" description="Helical" evidence="19">
    <location>
        <begin position="177"/>
        <end position="198"/>
    </location>
</feature>
<gene>
    <name evidence="22" type="primary">cob</name>
</gene>
<keyword evidence="5 18" id="KW-0349">Heme</keyword>
<feature type="transmembrane region" description="Helical" evidence="19">
    <location>
        <begin position="383"/>
        <end position="409"/>
    </location>
</feature>
<evidence type="ECO:0000256" key="4">
    <source>
        <dbReference type="ARBA" id="ARBA00022528"/>
    </source>
</evidence>
<feature type="transmembrane region" description="Helical" evidence="19">
    <location>
        <begin position="218"/>
        <end position="237"/>
    </location>
</feature>
<feature type="binding site" description="axial binding residue" evidence="18">
    <location>
        <position position="233"/>
    </location>
    <ligand>
        <name>heme b</name>
        <dbReference type="ChEBI" id="CHEBI:60344"/>
        <label>b566</label>
    </ligand>
    <ligandPart>
        <name>Fe</name>
        <dbReference type="ChEBI" id="CHEBI:18248"/>
    </ligandPart>
</feature>
<geneLocation type="mitochondrion" evidence="22"/>
<feature type="domain" description="Cytochrome b/b6 N-terminal region profile" evidence="20">
    <location>
        <begin position="37"/>
        <end position="246"/>
    </location>
</feature>
<evidence type="ECO:0000256" key="5">
    <source>
        <dbReference type="ARBA" id="ARBA00022617"/>
    </source>
</evidence>
<dbReference type="InterPro" id="IPR048259">
    <property type="entry name" value="Cytochrome_b_N_euk/bac"/>
</dbReference>
<dbReference type="GeneID" id="65341463"/>
<feature type="binding site" evidence="17">
    <location>
        <position position="238"/>
    </location>
    <ligand>
        <name>a ubiquinone</name>
        <dbReference type="ChEBI" id="CHEBI:16389"/>
    </ligand>
</feature>
<comment type="function">
    <text evidence="19">Component of the ubiquinol-cytochrome c reductase complex (complex III or cytochrome b-c1 complex) that is part of the mitochondrial respiratory chain. The b-c1 complex mediates electron transfer from ubiquinol to cytochrome c. Contributes to the generation of a proton gradient across the mitochondrial membrane that is then used for ATP synthesis.</text>
</comment>
<dbReference type="Gene3D" id="1.20.810.10">
    <property type="entry name" value="Cytochrome Bc1 Complex, Chain C"/>
    <property type="match status" value="1"/>
</dbReference>
<dbReference type="PROSITE" id="PS51003">
    <property type="entry name" value="CYTB_CTER"/>
    <property type="match status" value="1"/>
</dbReference>
<dbReference type="FunFam" id="1.20.810.10:FF:000004">
    <property type="entry name" value="Cytochrome b"/>
    <property type="match status" value="1"/>
</dbReference>
<dbReference type="CDD" id="cd00284">
    <property type="entry name" value="Cytochrome_b_N"/>
    <property type="match status" value="1"/>
</dbReference>
<evidence type="ECO:0000256" key="19">
    <source>
        <dbReference type="RuleBase" id="RU362117"/>
    </source>
</evidence>
<dbReference type="InterPro" id="IPR027387">
    <property type="entry name" value="Cytb/b6-like_sf"/>
</dbReference>
<comment type="subcellular location">
    <subcellularLocation>
        <location evidence="1">Mitochondrion inner membrane</location>
        <topology evidence="1">Multi-pass membrane protein</topology>
    </subcellularLocation>
</comment>
<keyword evidence="15 19" id="KW-0496">Mitochondrion</keyword>
<dbReference type="InterPro" id="IPR048260">
    <property type="entry name" value="Cytochrome_b_C_euk/bac"/>
</dbReference>
<feature type="binding site" description="axial binding residue" evidence="18">
    <location>
        <position position="118"/>
    </location>
    <ligand>
        <name>heme b</name>
        <dbReference type="ChEBI" id="CHEBI:60344"/>
        <label>b562</label>
    </ligand>
    <ligandPart>
        <name>Fe</name>
        <dbReference type="ChEBI" id="CHEBI:18248"/>
    </ligandPart>
</feature>
<dbReference type="InterPro" id="IPR030689">
    <property type="entry name" value="Cytochrome_b"/>
</dbReference>
<keyword evidence="13 18" id="KW-0408">Iron</keyword>
<evidence type="ECO:0000256" key="9">
    <source>
        <dbReference type="ARBA" id="ARBA00022723"/>
    </source>
</evidence>
<dbReference type="PANTHER" id="PTHR19271">
    <property type="entry name" value="CYTOCHROME B"/>
    <property type="match status" value="1"/>
</dbReference>
<dbReference type="PIRSF" id="PIRSF038885">
    <property type="entry name" value="COB"/>
    <property type="match status" value="1"/>
</dbReference>
<feature type="transmembrane region" description="Helical" evidence="19">
    <location>
        <begin position="112"/>
        <end position="135"/>
    </location>
</feature>
<dbReference type="RefSeq" id="YP_010131925.1">
    <property type="nucleotide sequence ID" value="NC_056371.1"/>
</dbReference>
<dbReference type="GO" id="GO:0045275">
    <property type="term" value="C:respiratory chain complex III"/>
    <property type="evidence" value="ECO:0007669"/>
    <property type="project" value="InterPro"/>
</dbReference>
<evidence type="ECO:0000256" key="12">
    <source>
        <dbReference type="ARBA" id="ARBA00022989"/>
    </source>
</evidence>
<feature type="binding site" description="axial binding residue" evidence="18">
    <location>
        <position position="219"/>
    </location>
    <ligand>
        <name>heme b</name>
        <dbReference type="ChEBI" id="CHEBI:60344"/>
        <label>b562</label>
    </ligand>
    <ligandPart>
        <name>Fe</name>
        <dbReference type="ChEBI" id="CHEBI:18248"/>
    </ligandPart>
</feature>
<sequence>MKYFSETKFSIFKSLSVTQSITNTKSLSYSAFFINKTLRWNKSYLLAVLDNHLIHYPTPLNLSYAWSFGSSAGVCLVIQILSGVFLAMHYTPHIDLAFSSVEHIMRDVNNGWLIRYIHANGASMFFIVVYCHIFRGLYYGSYIQPRQQLWCSGVIIFILMMGTAFMGYVLPWGQMSFWGATVITSLVTAVPVVGQSIVDWLWGGFTVNNATLNRFFSLHFLLPFAIAGLTLIHLALLHKDGSNNPLGVASETDKIAFYPYYFTKDLYAILCFIGFFSIFVFYFPNVLGHPDNYIPADPMQTPAHIVPEWYFLPFYAILRSIPDKLGGVVAMGGALLILLIIPFTNTSEIRSTTFRPIFKIFYWLLVADFLILGWIGQKPVKDIFVVVGQVATVFYFLFFAFLIPLIGLIENYLVHFKIKT</sequence>
<evidence type="ECO:0000256" key="3">
    <source>
        <dbReference type="ARBA" id="ARBA00022448"/>
    </source>
</evidence>
<comment type="cofactor">
    <cofactor evidence="19">
        <name>heme b</name>
        <dbReference type="ChEBI" id="CHEBI:60344"/>
    </cofactor>
    <text evidence="19">Binds 2 heme groups non-covalently.</text>
</comment>
<feature type="transmembrane region" description="Helical" evidence="19">
    <location>
        <begin position="266"/>
        <end position="283"/>
    </location>
</feature>
<dbReference type="InterPro" id="IPR005798">
    <property type="entry name" value="Cyt_b/b6_C"/>
</dbReference>